<organism evidence="2 3">
    <name type="scientific">Selenomonas ruminantium</name>
    <dbReference type="NCBI Taxonomy" id="971"/>
    <lineage>
        <taxon>Bacteria</taxon>
        <taxon>Bacillati</taxon>
        <taxon>Bacillota</taxon>
        <taxon>Negativicutes</taxon>
        <taxon>Selenomonadales</taxon>
        <taxon>Selenomonadaceae</taxon>
        <taxon>Selenomonas</taxon>
    </lineage>
</organism>
<sequence length="80" mass="9843">MEQNLFTEIIPLYRSRKDNPYTIRIRIRLQDAVDPVVLRRAVDTTMERYPYFCVKLQTRMIICFLFRIMMIGWSWIFFMA</sequence>
<feature type="transmembrane region" description="Helical" evidence="1">
    <location>
        <begin position="56"/>
        <end position="78"/>
    </location>
</feature>
<name>A0A1H3VCW1_SELRU</name>
<evidence type="ECO:0000256" key="1">
    <source>
        <dbReference type="SAM" id="Phobius"/>
    </source>
</evidence>
<dbReference type="EMBL" id="FNQG01000002">
    <property type="protein sequence ID" value="SDZ72646.1"/>
    <property type="molecule type" value="Genomic_DNA"/>
</dbReference>
<keyword evidence="1" id="KW-1133">Transmembrane helix</keyword>
<reference evidence="2 3" key="1">
    <citation type="submission" date="2016-10" db="EMBL/GenBank/DDBJ databases">
        <authorList>
            <person name="de Groot N.N."/>
        </authorList>
    </citation>
    <scope>NUCLEOTIDE SEQUENCE [LARGE SCALE GENOMIC DNA]</scope>
    <source>
        <strain evidence="2 3">DSM 2872</strain>
    </source>
</reference>
<gene>
    <name evidence="2" type="ORF">SAMN05660648_00036</name>
</gene>
<dbReference type="Proteomes" id="UP000183469">
    <property type="component" value="Unassembled WGS sequence"/>
</dbReference>
<protein>
    <submittedName>
        <fullName evidence="2">Uncharacterized protein</fullName>
    </submittedName>
</protein>
<accession>A0A1H3VCW1</accession>
<proteinExistence type="predicted"/>
<evidence type="ECO:0000313" key="2">
    <source>
        <dbReference type="EMBL" id="SDZ72646.1"/>
    </source>
</evidence>
<keyword evidence="1" id="KW-0812">Transmembrane</keyword>
<dbReference type="AlphaFoldDB" id="A0A1H3VCW1"/>
<dbReference type="RefSeq" id="WP_074670091.1">
    <property type="nucleotide sequence ID" value="NZ_FNQG01000002.1"/>
</dbReference>
<keyword evidence="1" id="KW-0472">Membrane</keyword>
<dbReference type="OrthoDB" id="4876345at2"/>
<evidence type="ECO:0000313" key="3">
    <source>
        <dbReference type="Proteomes" id="UP000183469"/>
    </source>
</evidence>